<dbReference type="Pfam" id="PF04405">
    <property type="entry name" value="ScdA_N"/>
    <property type="match status" value="1"/>
</dbReference>
<proteinExistence type="predicted"/>
<evidence type="ECO:0000256" key="4">
    <source>
        <dbReference type="ARBA" id="ARBA00023004"/>
    </source>
</evidence>
<organism evidence="6">
    <name type="scientific">bioreactor metagenome</name>
    <dbReference type="NCBI Taxonomy" id="1076179"/>
    <lineage>
        <taxon>unclassified sequences</taxon>
        <taxon>metagenomes</taxon>
        <taxon>ecological metagenomes</taxon>
    </lineage>
</organism>
<dbReference type="Gene3D" id="1.20.120.520">
    <property type="entry name" value="nmb1532 protein domain like"/>
    <property type="match status" value="1"/>
</dbReference>
<dbReference type="EMBL" id="VSSQ01000312">
    <property type="protein sequence ID" value="MPL90770.1"/>
    <property type="molecule type" value="Genomic_DNA"/>
</dbReference>
<dbReference type="PANTHER" id="PTHR36438:SF1">
    <property type="entry name" value="IRON-SULFUR CLUSTER REPAIR PROTEIN YTFE"/>
    <property type="match status" value="1"/>
</dbReference>
<keyword evidence="3" id="KW-0479">Metal-binding</keyword>
<dbReference type="Pfam" id="PF01814">
    <property type="entry name" value="Hemerythrin"/>
    <property type="match status" value="1"/>
</dbReference>
<dbReference type="InterPro" id="IPR038062">
    <property type="entry name" value="ScdA-like_N_sf"/>
</dbReference>
<gene>
    <name evidence="6" type="primary">scdA_3</name>
    <name evidence="6" type="ORF">SDC9_36826</name>
</gene>
<comment type="caution">
    <text evidence="6">The sequence shown here is derived from an EMBL/GenBank/DDBJ whole genome shotgun (WGS) entry which is preliminary data.</text>
</comment>
<evidence type="ECO:0000256" key="2">
    <source>
        <dbReference type="ARBA" id="ARBA00022490"/>
    </source>
</evidence>
<dbReference type="AlphaFoldDB" id="A0A644VHN2"/>
<dbReference type="GO" id="GO:0046872">
    <property type="term" value="F:metal ion binding"/>
    <property type="evidence" value="ECO:0007669"/>
    <property type="project" value="UniProtKB-KW"/>
</dbReference>
<sequence>MNITQNNNIGQLVALDYRTAPVFKRYGIDFCCNGNRSIADACAGKEIDSNQLITQLQQAIQSNDNTGMDYRSWPLDLLADYIEKKHHRYVTTRIQEITPFMEKVARVHGERHPELIEVEQLFYATAGNLTAHMKKEELMLFPAIRKMVKAQESGETYNMPSFGSVQGIIAEMHTEHDAEGERLRTIDKLTDNYTPPFDACNTYRVTLALLKEFEEDLHMHIHLENNILFPKAIELEKKLL</sequence>
<evidence type="ECO:0000256" key="3">
    <source>
        <dbReference type="ARBA" id="ARBA00022723"/>
    </source>
</evidence>
<evidence type="ECO:0000259" key="5">
    <source>
        <dbReference type="Pfam" id="PF01814"/>
    </source>
</evidence>
<evidence type="ECO:0000256" key="1">
    <source>
        <dbReference type="ARBA" id="ARBA00004496"/>
    </source>
</evidence>
<dbReference type="GO" id="GO:0005737">
    <property type="term" value="C:cytoplasm"/>
    <property type="evidence" value="ECO:0007669"/>
    <property type="project" value="UniProtKB-SubCell"/>
</dbReference>
<dbReference type="InterPro" id="IPR019903">
    <property type="entry name" value="RIC_family"/>
</dbReference>
<comment type="subcellular location">
    <subcellularLocation>
        <location evidence="1">Cytoplasm</location>
    </subcellularLocation>
</comment>
<keyword evidence="4" id="KW-0408">Iron</keyword>
<evidence type="ECO:0000313" key="6">
    <source>
        <dbReference type="EMBL" id="MPL90770.1"/>
    </source>
</evidence>
<dbReference type="InterPro" id="IPR012312">
    <property type="entry name" value="Hemerythrin-like"/>
</dbReference>
<dbReference type="Gene3D" id="1.10.3910.10">
    <property type="entry name" value="SP0561-like"/>
    <property type="match status" value="1"/>
</dbReference>
<protein>
    <submittedName>
        <fullName evidence="6">Iron-sulfur cluster repair protein ScdA</fullName>
    </submittedName>
</protein>
<reference evidence="6" key="1">
    <citation type="submission" date="2019-08" db="EMBL/GenBank/DDBJ databases">
        <authorList>
            <person name="Kucharzyk K."/>
            <person name="Murdoch R.W."/>
            <person name="Higgins S."/>
            <person name="Loffler F."/>
        </authorList>
    </citation>
    <scope>NUCLEOTIDE SEQUENCE</scope>
</reference>
<keyword evidence="2" id="KW-0963">Cytoplasm</keyword>
<dbReference type="NCBIfam" id="TIGR03652">
    <property type="entry name" value="FeS_repair_RIC"/>
    <property type="match status" value="1"/>
</dbReference>
<accession>A0A644VHN2</accession>
<dbReference type="PANTHER" id="PTHR36438">
    <property type="entry name" value="IRON-SULFUR CLUSTER REPAIR PROTEIN YTFE"/>
    <property type="match status" value="1"/>
</dbReference>
<name>A0A644VHN2_9ZZZZ</name>
<feature type="domain" description="Hemerythrin-like" evidence="5">
    <location>
        <begin position="84"/>
        <end position="232"/>
    </location>
</feature>